<comment type="similarity">
    <text evidence="10">Belongs to the 4-toluene sulfonate uptake permease (TSUP) (TC 2.A.102) family.</text>
</comment>
<organism evidence="12 13">
    <name type="scientific">Mucilaginibacter ginsenosidivorax</name>
    <dbReference type="NCBI Taxonomy" id="862126"/>
    <lineage>
        <taxon>Bacteria</taxon>
        <taxon>Pseudomonadati</taxon>
        <taxon>Bacteroidota</taxon>
        <taxon>Sphingobacteriia</taxon>
        <taxon>Sphingobacteriales</taxon>
        <taxon>Sphingobacteriaceae</taxon>
        <taxon>Mucilaginibacter</taxon>
    </lineage>
</organism>
<reference evidence="12 13" key="1">
    <citation type="journal article" date="2013" name="J. Microbiol.">
        <title>Mucilaginibacter ginsenosidivorax sp. nov., with ginsenoside converting activity isolated from sediment.</title>
        <authorList>
            <person name="Kim J.K."/>
            <person name="Choi T.E."/>
            <person name="Liu Q.M."/>
            <person name="Park H.Y."/>
            <person name="Yi T.H."/>
            <person name="Yoon M.H."/>
            <person name="Kim S.C."/>
            <person name="Im W.T."/>
        </authorList>
    </citation>
    <scope>NUCLEOTIDE SEQUENCE [LARGE SCALE GENOMIC DNA]</scope>
    <source>
        <strain evidence="12 13">KHI28</strain>
    </source>
</reference>
<feature type="transmembrane region" description="Helical" evidence="10">
    <location>
        <begin position="427"/>
        <end position="444"/>
    </location>
</feature>
<comment type="subcellular location">
    <subcellularLocation>
        <location evidence="10">Cell membrane</location>
        <topology evidence="10">Multi-pass membrane protein</topology>
    </subcellularLocation>
    <subcellularLocation>
        <location evidence="1">Membrane</location>
        <topology evidence="1">Multi-pass membrane protein</topology>
    </subcellularLocation>
</comment>
<evidence type="ECO:0000256" key="3">
    <source>
        <dbReference type="ARBA" id="ARBA00022692"/>
    </source>
</evidence>
<dbReference type="GO" id="GO:0005886">
    <property type="term" value="C:plasma membrane"/>
    <property type="evidence" value="ECO:0007669"/>
    <property type="project" value="UniProtKB-SubCell"/>
</dbReference>
<proteinExistence type="inferred from homology"/>
<keyword evidence="7 10" id="KW-0472">Membrane</keyword>
<evidence type="ECO:0000256" key="8">
    <source>
        <dbReference type="ARBA" id="ARBA00023244"/>
    </source>
</evidence>
<evidence type="ECO:0000256" key="2">
    <source>
        <dbReference type="ARBA" id="ARBA00005010"/>
    </source>
</evidence>
<feature type="transmembrane region" description="Helical" evidence="10">
    <location>
        <begin position="322"/>
        <end position="342"/>
    </location>
</feature>
<dbReference type="GO" id="GO:0019354">
    <property type="term" value="P:siroheme biosynthetic process"/>
    <property type="evidence" value="ECO:0007669"/>
    <property type="project" value="UniProtKB-UniPathway"/>
</dbReference>
<feature type="transmembrane region" description="Helical" evidence="10">
    <location>
        <begin position="217"/>
        <end position="238"/>
    </location>
</feature>
<dbReference type="GO" id="GO:0004325">
    <property type="term" value="F:ferrochelatase activity"/>
    <property type="evidence" value="ECO:0007669"/>
    <property type="project" value="InterPro"/>
</dbReference>
<evidence type="ECO:0000313" key="13">
    <source>
        <dbReference type="Proteomes" id="UP000321362"/>
    </source>
</evidence>
<gene>
    <name evidence="12" type="ORF">FSB76_30810</name>
</gene>
<evidence type="ECO:0000256" key="4">
    <source>
        <dbReference type="ARBA" id="ARBA00022989"/>
    </source>
</evidence>
<dbReference type="InterPro" id="IPR006367">
    <property type="entry name" value="Sirohaem_synthase_N"/>
</dbReference>
<feature type="transmembrane region" description="Helical" evidence="10">
    <location>
        <begin position="354"/>
        <end position="373"/>
    </location>
</feature>
<feature type="transmembrane region" description="Helical" evidence="10">
    <location>
        <begin position="254"/>
        <end position="276"/>
    </location>
</feature>
<dbReference type="InterPro" id="IPR002781">
    <property type="entry name" value="TM_pro_TauE-like"/>
</dbReference>
<dbReference type="NCBIfam" id="TIGR01470">
    <property type="entry name" value="cysG_Nterm"/>
    <property type="match status" value="1"/>
</dbReference>
<dbReference type="KEGG" id="mgk:FSB76_30810"/>
<dbReference type="OrthoDB" id="45564at2"/>
<comment type="catalytic activity">
    <reaction evidence="9">
        <text>precorrin-2 + NAD(+) = sirohydrochlorin + NADH + 2 H(+)</text>
        <dbReference type="Rhea" id="RHEA:15613"/>
        <dbReference type="ChEBI" id="CHEBI:15378"/>
        <dbReference type="ChEBI" id="CHEBI:57540"/>
        <dbReference type="ChEBI" id="CHEBI:57945"/>
        <dbReference type="ChEBI" id="CHEBI:58351"/>
        <dbReference type="ChEBI" id="CHEBI:58827"/>
        <dbReference type="EC" id="1.3.1.76"/>
    </reaction>
</comment>
<keyword evidence="10" id="KW-1003">Cell membrane</keyword>
<protein>
    <recommendedName>
        <fullName evidence="10">Probable membrane transporter protein</fullName>
    </recommendedName>
</protein>
<dbReference type="UniPathway" id="UPA00262">
    <property type="reaction ID" value="UER00222"/>
</dbReference>
<dbReference type="Gene3D" id="3.30.160.110">
    <property type="entry name" value="Siroheme synthase, domain 2"/>
    <property type="match status" value="1"/>
</dbReference>
<dbReference type="AlphaFoldDB" id="A0A5B8W887"/>
<keyword evidence="6" id="KW-0520">NAD</keyword>
<dbReference type="InterPro" id="IPR036291">
    <property type="entry name" value="NAD(P)-bd_dom_sf"/>
</dbReference>
<evidence type="ECO:0000313" key="12">
    <source>
        <dbReference type="EMBL" id="QEC80134.1"/>
    </source>
</evidence>
<dbReference type="Pfam" id="PF01925">
    <property type="entry name" value="TauE"/>
    <property type="match status" value="1"/>
</dbReference>
<keyword evidence="5" id="KW-0560">Oxidoreductase</keyword>
<dbReference type="PANTHER" id="PTHR35330">
    <property type="entry name" value="SIROHEME BIOSYNTHESIS PROTEIN MET8"/>
    <property type="match status" value="1"/>
</dbReference>
<evidence type="ECO:0000259" key="11">
    <source>
        <dbReference type="Pfam" id="PF14824"/>
    </source>
</evidence>
<evidence type="ECO:0000256" key="6">
    <source>
        <dbReference type="ARBA" id="ARBA00023027"/>
    </source>
</evidence>
<keyword evidence="8" id="KW-0627">Porphyrin biosynthesis</keyword>
<dbReference type="SUPFAM" id="SSF75615">
    <property type="entry name" value="Siroheme synthase middle domains-like"/>
    <property type="match status" value="1"/>
</dbReference>
<keyword evidence="13" id="KW-1185">Reference proteome</keyword>
<evidence type="ECO:0000256" key="7">
    <source>
        <dbReference type="ARBA" id="ARBA00023136"/>
    </source>
</evidence>
<evidence type="ECO:0000256" key="1">
    <source>
        <dbReference type="ARBA" id="ARBA00004141"/>
    </source>
</evidence>
<evidence type="ECO:0000256" key="10">
    <source>
        <dbReference type="RuleBase" id="RU363041"/>
    </source>
</evidence>
<dbReference type="Gene3D" id="3.40.50.720">
    <property type="entry name" value="NAD(P)-binding Rossmann-like Domain"/>
    <property type="match status" value="1"/>
</dbReference>
<comment type="pathway">
    <text evidence="2">Porphyrin-containing compound metabolism; siroheme biosynthesis; sirohydrochlorin from precorrin-2: step 1/1.</text>
</comment>
<feature type="transmembrane region" description="Helical" evidence="10">
    <location>
        <begin position="385"/>
        <end position="407"/>
    </location>
</feature>
<dbReference type="PANTHER" id="PTHR35330:SF1">
    <property type="entry name" value="SIROHEME BIOSYNTHESIS PROTEIN MET8"/>
    <property type="match status" value="1"/>
</dbReference>
<dbReference type="SUPFAM" id="SSF51735">
    <property type="entry name" value="NAD(P)-binding Rossmann-fold domains"/>
    <property type="match status" value="1"/>
</dbReference>
<dbReference type="RefSeq" id="WP_147060398.1">
    <property type="nucleotide sequence ID" value="NZ_CP042437.1"/>
</dbReference>
<dbReference type="GO" id="GO:0043115">
    <property type="term" value="F:precorrin-2 dehydrogenase activity"/>
    <property type="evidence" value="ECO:0007669"/>
    <property type="project" value="UniProtKB-EC"/>
</dbReference>
<dbReference type="InterPro" id="IPR028161">
    <property type="entry name" value="Met8-like"/>
</dbReference>
<keyword evidence="3 10" id="KW-0812">Transmembrane</keyword>
<dbReference type="Proteomes" id="UP000321362">
    <property type="component" value="Chromosome"/>
</dbReference>
<dbReference type="EMBL" id="CP042437">
    <property type="protein sequence ID" value="QEC80134.1"/>
    <property type="molecule type" value="Genomic_DNA"/>
</dbReference>
<evidence type="ECO:0000256" key="9">
    <source>
        <dbReference type="ARBA" id="ARBA00047561"/>
    </source>
</evidence>
<dbReference type="Pfam" id="PF14824">
    <property type="entry name" value="Sirohm_synth_M"/>
    <property type="match status" value="1"/>
</dbReference>
<sequence>MTLLPKDNSLTQIEHEEIGGNQLFPVFLKLNNLHTVLVGGGNVGLEKLTAILNNSQLARVTVISKTFLPEIHELAARHEGLSIVQKSFTDNDLDTAEVVIAATNDGELNKYVRQSAHDRKLLINVADKPELCDFYLGSIVKKGDLKLAISTNGKSPTVAKRLKEVLNESLPDELDTTLQQMSELRNTLSGDFADKVKQLNSVTAVLVKPRSVVIKNFIWLIWSTIIVSLAIVITALYFKEPAFKTFVEGVSPQFYYFLGAGFVFAMIDGAIGMSYGVTSTTFSLSMGIPPASASMGVHLSEIMSCGIAGWMHYRMGNINWKLFWLLVLPGIAGAVIGASILSSLEHYSMYTKPVVSVYTLILGVVILSKAFNIKKKKSADKVKRISLLGLGGGFIDAVGGGGWGSIVLSTLIAGGRSPIFCLGTVKLSRFFVAIAGSITFIAMVSSDHWQAVAGLVLGSALASPIAAKISNKISTKTIMVSVGIIVILVSIKSIVAFITKFI</sequence>
<evidence type="ECO:0000256" key="5">
    <source>
        <dbReference type="ARBA" id="ARBA00023002"/>
    </source>
</evidence>
<dbReference type="Pfam" id="PF13241">
    <property type="entry name" value="NAD_binding_7"/>
    <property type="match status" value="1"/>
</dbReference>
<keyword evidence="4 10" id="KW-1133">Transmembrane helix</keyword>
<feature type="domain" description="Siroheme synthase central" evidence="11">
    <location>
        <begin position="143"/>
        <end position="164"/>
    </location>
</feature>
<name>A0A5B8W887_9SPHI</name>
<dbReference type="InterPro" id="IPR028281">
    <property type="entry name" value="Sirohaem_synthase_central"/>
</dbReference>
<accession>A0A5B8W887</accession>
<feature type="transmembrane region" description="Helical" evidence="10">
    <location>
        <begin position="477"/>
        <end position="498"/>
    </location>
</feature>